<evidence type="ECO:0000256" key="3">
    <source>
        <dbReference type="ARBA" id="ARBA00023015"/>
    </source>
</evidence>
<dbReference type="CDD" id="cd00383">
    <property type="entry name" value="trans_reg_C"/>
    <property type="match status" value="1"/>
</dbReference>
<dbReference type="Gene3D" id="1.10.10.10">
    <property type="entry name" value="Winged helix-like DNA-binding domain superfamily/Winged helix DNA-binding domain"/>
    <property type="match status" value="1"/>
</dbReference>
<evidence type="ECO:0000256" key="5">
    <source>
        <dbReference type="ARBA" id="ARBA00023163"/>
    </source>
</evidence>
<dbReference type="GO" id="GO:0005829">
    <property type="term" value="C:cytosol"/>
    <property type="evidence" value="ECO:0007669"/>
    <property type="project" value="TreeGrafter"/>
</dbReference>
<feature type="domain" description="Response regulatory" evidence="8">
    <location>
        <begin position="4"/>
        <end position="117"/>
    </location>
</feature>
<keyword evidence="11" id="KW-1185">Reference proteome</keyword>
<dbReference type="SMART" id="SM00448">
    <property type="entry name" value="REC"/>
    <property type="match status" value="1"/>
</dbReference>
<evidence type="ECO:0000256" key="2">
    <source>
        <dbReference type="ARBA" id="ARBA00023012"/>
    </source>
</evidence>
<organism evidence="10 11">
    <name type="scientific">Paenibacillus sabuli</name>
    <dbReference type="NCBI Taxonomy" id="2772509"/>
    <lineage>
        <taxon>Bacteria</taxon>
        <taxon>Bacillati</taxon>
        <taxon>Bacillota</taxon>
        <taxon>Bacilli</taxon>
        <taxon>Bacillales</taxon>
        <taxon>Paenibacillaceae</taxon>
        <taxon>Paenibacillus</taxon>
    </lineage>
</organism>
<dbReference type="Pfam" id="PF00486">
    <property type="entry name" value="Trans_reg_C"/>
    <property type="match status" value="1"/>
</dbReference>
<evidence type="ECO:0000256" key="1">
    <source>
        <dbReference type="ARBA" id="ARBA00022553"/>
    </source>
</evidence>
<dbReference type="PROSITE" id="PS51755">
    <property type="entry name" value="OMPR_PHOB"/>
    <property type="match status" value="1"/>
</dbReference>
<evidence type="ECO:0000313" key="11">
    <source>
        <dbReference type="Proteomes" id="UP000621560"/>
    </source>
</evidence>
<dbReference type="GO" id="GO:0000976">
    <property type="term" value="F:transcription cis-regulatory region binding"/>
    <property type="evidence" value="ECO:0007669"/>
    <property type="project" value="TreeGrafter"/>
</dbReference>
<dbReference type="AlphaFoldDB" id="A0A927BR19"/>
<keyword evidence="2" id="KW-0902">Two-component regulatory system</keyword>
<keyword evidence="3" id="KW-0805">Transcription regulation</keyword>
<dbReference type="PROSITE" id="PS50110">
    <property type="entry name" value="RESPONSE_REGULATORY"/>
    <property type="match status" value="1"/>
</dbReference>
<evidence type="ECO:0000256" key="7">
    <source>
        <dbReference type="PROSITE-ProRule" id="PRU01091"/>
    </source>
</evidence>
<comment type="caution">
    <text evidence="10">The sequence shown here is derived from an EMBL/GenBank/DDBJ whole genome shotgun (WGS) entry which is preliminary data.</text>
</comment>
<dbReference type="InterPro" id="IPR011006">
    <property type="entry name" value="CheY-like_superfamily"/>
</dbReference>
<dbReference type="Pfam" id="PF00072">
    <property type="entry name" value="Response_reg"/>
    <property type="match status" value="1"/>
</dbReference>
<keyword evidence="1 6" id="KW-0597">Phosphoprotein</keyword>
<dbReference type="GO" id="GO:0006355">
    <property type="term" value="P:regulation of DNA-templated transcription"/>
    <property type="evidence" value="ECO:0007669"/>
    <property type="project" value="InterPro"/>
</dbReference>
<dbReference type="GO" id="GO:0000156">
    <property type="term" value="F:phosphorelay response regulator activity"/>
    <property type="evidence" value="ECO:0007669"/>
    <property type="project" value="TreeGrafter"/>
</dbReference>
<proteinExistence type="predicted"/>
<sequence>MNKRILIIEDEMHMARFVELELRHAAFEAGVALDGETGLHMAAAGEWDLILLDLMLPGLDGLTVCRRLRRLKRVPIIMLTARDSVSDRVRGLDEGADDYLPKPFAMEELLARMRVIFRRGEEWDDAERELVRGDLHMRLDSRSVRKGGRDIALTRREFELLAAFMRHGSRVWTREELLDAVWGVEAVVDTNVVDVYVRYLRNKLDTPGEPSLIRTLRGIGYVLRT</sequence>
<evidence type="ECO:0000256" key="4">
    <source>
        <dbReference type="ARBA" id="ARBA00023125"/>
    </source>
</evidence>
<dbReference type="Gene3D" id="6.10.250.690">
    <property type="match status" value="1"/>
</dbReference>
<dbReference type="Gene3D" id="3.40.50.2300">
    <property type="match status" value="1"/>
</dbReference>
<feature type="DNA-binding region" description="OmpR/PhoB-type" evidence="7">
    <location>
        <begin position="127"/>
        <end position="225"/>
    </location>
</feature>
<dbReference type="FunFam" id="1.10.10.10:FF:000005">
    <property type="entry name" value="Two-component system response regulator"/>
    <property type="match status" value="1"/>
</dbReference>
<dbReference type="EMBL" id="JACXIZ010000007">
    <property type="protein sequence ID" value="MBD2843969.1"/>
    <property type="molecule type" value="Genomic_DNA"/>
</dbReference>
<protein>
    <submittedName>
        <fullName evidence="10">Response regulator transcription factor</fullName>
    </submittedName>
</protein>
<evidence type="ECO:0000313" key="10">
    <source>
        <dbReference type="EMBL" id="MBD2843969.1"/>
    </source>
</evidence>
<dbReference type="InterPro" id="IPR016032">
    <property type="entry name" value="Sig_transdc_resp-reg_C-effctor"/>
</dbReference>
<evidence type="ECO:0000256" key="6">
    <source>
        <dbReference type="PROSITE-ProRule" id="PRU00169"/>
    </source>
</evidence>
<evidence type="ECO:0000259" key="8">
    <source>
        <dbReference type="PROSITE" id="PS50110"/>
    </source>
</evidence>
<accession>A0A927BR19</accession>
<evidence type="ECO:0000259" key="9">
    <source>
        <dbReference type="PROSITE" id="PS51755"/>
    </source>
</evidence>
<dbReference type="SUPFAM" id="SSF46894">
    <property type="entry name" value="C-terminal effector domain of the bipartite response regulators"/>
    <property type="match status" value="1"/>
</dbReference>
<reference evidence="10" key="1">
    <citation type="submission" date="2020-09" db="EMBL/GenBank/DDBJ databases">
        <title>A novel bacterium of genus Paenibacillus, isolated from South China Sea.</title>
        <authorList>
            <person name="Huang H."/>
            <person name="Mo K."/>
            <person name="Hu Y."/>
        </authorList>
    </citation>
    <scope>NUCLEOTIDE SEQUENCE</scope>
    <source>
        <strain evidence="10">IB182496</strain>
    </source>
</reference>
<feature type="modified residue" description="4-aspartylphosphate" evidence="6">
    <location>
        <position position="53"/>
    </location>
</feature>
<dbReference type="InterPro" id="IPR039420">
    <property type="entry name" value="WalR-like"/>
</dbReference>
<dbReference type="SUPFAM" id="SSF52172">
    <property type="entry name" value="CheY-like"/>
    <property type="match status" value="1"/>
</dbReference>
<dbReference type="InterPro" id="IPR036388">
    <property type="entry name" value="WH-like_DNA-bd_sf"/>
</dbReference>
<dbReference type="GO" id="GO:0032993">
    <property type="term" value="C:protein-DNA complex"/>
    <property type="evidence" value="ECO:0007669"/>
    <property type="project" value="TreeGrafter"/>
</dbReference>
<feature type="domain" description="OmpR/PhoB-type" evidence="9">
    <location>
        <begin position="127"/>
        <end position="225"/>
    </location>
</feature>
<dbReference type="Proteomes" id="UP000621560">
    <property type="component" value="Unassembled WGS sequence"/>
</dbReference>
<gene>
    <name evidence="10" type="ORF">IDH44_02085</name>
</gene>
<dbReference type="PANTHER" id="PTHR48111">
    <property type="entry name" value="REGULATOR OF RPOS"/>
    <property type="match status" value="1"/>
</dbReference>
<keyword evidence="4 7" id="KW-0238">DNA-binding</keyword>
<dbReference type="PANTHER" id="PTHR48111:SF22">
    <property type="entry name" value="REGULATOR OF RPOS"/>
    <property type="match status" value="1"/>
</dbReference>
<dbReference type="FunFam" id="3.40.50.2300:FF:000001">
    <property type="entry name" value="DNA-binding response regulator PhoB"/>
    <property type="match status" value="1"/>
</dbReference>
<dbReference type="InterPro" id="IPR001789">
    <property type="entry name" value="Sig_transdc_resp-reg_receiver"/>
</dbReference>
<name>A0A927BR19_9BACL</name>
<dbReference type="SMART" id="SM00862">
    <property type="entry name" value="Trans_reg_C"/>
    <property type="match status" value="1"/>
</dbReference>
<dbReference type="InterPro" id="IPR001867">
    <property type="entry name" value="OmpR/PhoB-type_DNA-bd"/>
</dbReference>
<keyword evidence="5" id="KW-0804">Transcription</keyword>